<evidence type="ECO:0000256" key="1">
    <source>
        <dbReference type="SAM" id="MobiDB-lite"/>
    </source>
</evidence>
<dbReference type="AlphaFoldDB" id="A0AAN8BEZ9"/>
<protein>
    <submittedName>
        <fullName evidence="2">Uncharacterized protein</fullName>
    </submittedName>
</protein>
<keyword evidence="3" id="KW-1185">Reference proteome</keyword>
<comment type="caution">
    <text evidence="2">The sequence shown here is derived from an EMBL/GenBank/DDBJ whole genome shotgun (WGS) entry which is preliminary data.</text>
</comment>
<evidence type="ECO:0000313" key="2">
    <source>
        <dbReference type="EMBL" id="KAK5883993.1"/>
    </source>
</evidence>
<evidence type="ECO:0000313" key="3">
    <source>
        <dbReference type="Proteomes" id="UP001335648"/>
    </source>
</evidence>
<organism evidence="2 3">
    <name type="scientific">Champsocephalus esox</name>
    <name type="common">pike icefish</name>
    <dbReference type="NCBI Taxonomy" id="159716"/>
    <lineage>
        <taxon>Eukaryota</taxon>
        <taxon>Metazoa</taxon>
        <taxon>Chordata</taxon>
        <taxon>Craniata</taxon>
        <taxon>Vertebrata</taxon>
        <taxon>Euteleostomi</taxon>
        <taxon>Actinopterygii</taxon>
        <taxon>Neopterygii</taxon>
        <taxon>Teleostei</taxon>
        <taxon>Neoteleostei</taxon>
        <taxon>Acanthomorphata</taxon>
        <taxon>Eupercaria</taxon>
        <taxon>Perciformes</taxon>
        <taxon>Notothenioidei</taxon>
        <taxon>Channichthyidae</taxon>
        <taxon>Champsocephalus</taxon>
    </lineage>
</organism>
<accession>A0AAN8BEZ9</accession>
<dbReference type="EMBL" id="JAULUE010002061">
    <property type="protein sequence ID" value="KAK5883993.1"/>
    <property type="molecule type" value="Genomic_DNA"/>
</dbReference>
<dbReference type="Proteomes" id="UP001335648">
    <property type="component" value="Unassembled WGS sequence"/>
</dbReference>
<dbReference type="GO" id="GO:0000226">
    <property type="term" value="P:microtubule cytoskeleton organization"/>
    <property type="evidence" value="ECO:0007669"/>
    <property type="project" value="TreeGrafter"/>
</dbReference>
<feature type="compositionally biased region" description="Polar residues" evidence="1">
    <location>
        <begin position="37"/>
        <end position="46"/>
    </location>
</feature>
<dbReference type="PANTHER" id="PTHR46349:SF5">
    <property type="entry name" value="CINGULIN"/>
    <property type="match status" value="1"/>
</dbReference>
<gene>
    <name evidence="2" type="ORF">CesoFtcFv8_020259</name>
</gene>
<dbReference type="PANTHER" id="PTHR46349">
    <property type="entry name" value="CINGULIN-LIKE PROTEIN 1-RELATED"/>
    <property type="match status" value="1"/>
</dbReference>
<sequence length="78" mass="8306">MSSPSTDRKPLVDYGVQIRFIKDLHDTGGGFPDKSKVNGSTATPPSSKYGVAVRVQGISGQPRYGGAERWPVLLLSSS</sequence>
<dbReference type="GO" id="GO:0008017">
    <property type="term" value="F:microtubule binding"/>
    <property type="evidence" value="ECO:0007669"/>
    <property type="project" value="TreeGrafter"/>
</dbReference>
<proteinExistence type="predicted"/>
<feature type="region of interest" description="Disordered" evidence="1">
    <location>
        <begin position="27"/>
        <end position="48"/>
    </location>
</feature>
<name>A0AAN8BEZ9_9TELE</name>
<dbReference type="GO" id="GO:0005923">
    <property type="term" value="C:bicellular tight junction"/>
    <property type="evidence" value="ECO:0007669"/>
    <property type="project" value="TreeGrafter"/>
</dbReference>
<reference evidence="2 3" key="1">
    <citation type="journal article" date="2023" name="Mol. Biol. Evol.">
        <title>Genomics of Secondarily Temperate Adaptation in the Only Non-Antarctic Icefish.</title>
        <authorList>
            <person name="Rivera-Colon A.G."/>
            <person name="Rayamajhi N."/>
            <person name="Minhas B.F."/>
            <person name="Madrigal G."/>
            <person name="Bilyk K.T."/>
            <person name="Yoon V."/>
            <person name="Hune M."/>
            <person name="Gregory S."/>
            <person name="Cheng C.H.C."/>
            <person name="Catchen J.M."/>
        </authorList>
    </citation>
    <scope>NUCLEOTIDE SEQUENCE [LARGE SCALE GENOMIC DNA]</scope>
    <source>
        <strain evidence="2">JC2023a</strain>
    </source>
</reference>